<feature type="compositionally biased region" description="Polar residues" evidence="5">
    <location>
        <begin position="619"/>
        <end position="629"/>
    </location>
</feature>
<dbReference type="InterPro" id="IPR011531">
    <property type="entry name" value="HCO3_transpt-like_TM_dom"/>
</dbReference>
<dbReference type="PANTHER" id="PTHR11453:SF82">
    <property type="entry name" value="BORON TRANSPORTER 1"/>
    <property type="match status" value="1"/>
</dbReference>
<accession>A0A7S3WU86</accession>
<proteinExistence type="predicted"/>
<feature type="transmembrane region" description="Helical" evidence="6">
    <location>
        <begin position="169"/>
        <end position="194"/>
    </location>
</feature>
<comment type="subcellular location">
    <subcellularLocation>
        <location evidence="1">Membrane</location>
        <topology evidence="1">Multi-pass membrane protein</topology>
    </subcellularLocation>
</comment>
<evidence type="ECO:0000256" key="3">
    <source>
        <dbReference type="ARBA" id="ARBA00022989"/>
    </source>
</evidence>
<dbReference type="PANTHER" id="PTHR11453">
    <property type="entry name" value="ANION EXCHANGE PROTEIN"/>
    <property type="match status" value="1"/>
</dbReference>
<keyword evidence="3 6" id="KW-1133">Transmembrane helix</keyword>
<reference evidence="8" key="1">
    <citation type="submission" date="2021-01" db="EMBL/GenBank/DDBJ databases">
        <authorList>
            <person name="Corre E."/>
            <person name="Pelletier E."/>
            <person name="Niang G."/>
            <person name="Scheremetjew M."/>
            <person name="Finn R."/>
            <person name="Kale V."/>
            <person name="Holt S."/>
            <person name="Cochrane G."/>
            <person name="Meng A."/>
            <person name="Brown T."/>
            <person name="Cohen L."/>
        </authorList>
    </citation>
    <scope>NUCLEOTIDE SEQUENCE</scope>
    <source>
        <strain evidence="8">SPMC142</strain>
    </source>
</reference>
<dbReference type="GO" id="GO:0005452">
    <property type="term" value="F:solute:inorganic anion antiporter activity"/>
    <property type="evidence" value="ECO:0007669"/>
    <property type="project" value="InterPro"/>
</dbReference>
<feature type="transmembrane region" description="Helical" evidence="6">
    <location>
        <begin position="55"/>
        <end position="74"/>
    </location>
</feature>
<feature type="transmembrane region" description="Helical" evidence="6">
    <location>
        <begin position="80"/>
        <end position="99"/>
    </location>
</feature>
<feature type="region of interest" description="Disordered" evidence="5">
    <location>
        <begin position="558"/>
        <end position="589"/>
    </location>
</feature>
<feature type="transmembrane region" description="Helical" evidence="6">
    <location>
        <begin position="463"/>
        <end position="484"/>
    </location>
</feature>
<evidence type="ECO:0000256" key="5">
    <source>
        <dbReference type="SAM" id="MobiDB-lite"/>
    </source>
</evidence>
<dbReference type="AlphaFoldDB" id="A0A7S3WU86"/>
<evidence type="ECO:0000259" key="7">
    <source>
        <dbReference type="Pfam" id="PF00955"/>
    </source>
</evidence>
<dbReference type="GO" id="GO:0005886">
    <property type="term" value="C:plasma membrane"/>
    <property type="evidence" value="ECO:0007669"/>
    <property type="project" value="TreeGrafter"/>
</dbReference>
<keyword evidence="2 6" id="KW-0812">Transmembrane</keyword>
<protein>
    <recommendedName>
        <fullName evidence="7">Bicarbonate transporter-like transmembrane domain-containing protein</fullName>
    </recommendedName>
</protein>
<dbReference type="GO" id="GO:0050801">
    <property type="term" value="P:monoatomic ion homeostasis"/>
    <property type="evidence" value="ECO:0007669"/>
    <property type="project" value="TreeGrafter"/>
</dbReference>
<dbReference type="Pfam" id="PF00955">
    <property type="entry name" value="HCO3_cotransp"/>
    <property type="match status" value="2"/>
</dbReference>
<feature type="transmembrane region" description="Helical" evidence="6">
    <location>
        <begin position="104"/>
        <end position="124"/>
    </location>
</feature>
<evidence type="ECO:0000256" key="2">
    <source>
        <dbReference type="ARBA" id="ARBA00022692"/>
    </source>
</evidence>
<feature type="transmembrane region" description="Helical" evidence="6">
    <location>
        <begin position="331"/>
        <end position="350"/>
    </location>
</feature>
<feature type="compositionally biased region" description="Polar residues" evidence="5">
    <location>
        <begin position="570"/>
        <end position="583"/>
    </location>
</feature>
<sequence length="638" mass="69376">MPDASRLSHSRRQPAGQAILSDLRGRLPLYLSDWTTTDGERCSCQGTSTIASASLFSYISSILPAVVIGDLLFSSTDGQIGLPEVLLSTGTTGIIWALIGGQPLCIIGVTMPVAIFTSVCYILAEELKVPFIPWLGWICIFSGIMHIALSVSGAVRFVHKTTAFSCEIFGFFISVTYIWDALVALFTPILYGTGLEQAPLGASLATYRARERSAAFANLCLAIGTYVVCMSLHNAQTWRLFYARWRTLLSDYAAPLSLVIFTGLSYIPEVNKAIGDARLQVPDETSLLPSFPRSWFNALVPGSPASIEAAQQVAFYNVTNSPDDLPRSLEGWHIALAAVPALMLTALFFFDHNVSSKLAQDKKFNLKKPSAYHWDFSVLGLEVLLLGLVGVPPGNGLIPQAPLHTRALATVEMKPRQGGGTYEVFSQVVETRWSNLLQSVAVLCTVFALPALATIPQGCLDGVFLFLGMAGFSGNELWERFWLMMQKKEMRRPGHAGAGVRFRKIRSYTLIQLSFVVCVFALAKLPFVAVTFPLLIAILIPFRIYVLPRFYSEEELMNLDPPDPAPEDNALQSDSARSATSSKPDVIGEELQRTATGIVMTGISDSDCSDATPAHDTSDLSAAMSNSSQPPRPSIEAV</sequence>
<gene>
    <name evidence="8" type="ORF">SACU0126_LOCUS23674</name>
</gene>
<evidence type="ECO:0000313" key="8">
    <source>
        <dbReference type="EMBL" id="CAE0577887.1"/>
    </source>
</evidence>
<organism evidence="8">
    <name type="scientific">Strombidinopsis acuminata</name>
    <dbReference type="NCBI Taxonomy" id="141414"/>
    <lineage>
        <taxon>Eukaryota</taxon>
        <taxon>Sar</taxon>
        <taxon>Alveolata</taxon>
        <taxon>Ciliophora</taxon>
        <taxon>Intramacronucleata</taxon>
        <taxon>Spirotrichea</taxon>
        <taxon>Choreotrichia</taxon>
        <taxon>Choreotrichida</taxon>
        <taxon>Strombidinopsidae</taxon>
        <taxon>Strombidinopsis</taxon>
    </lineage>
</organism>
<evidence type="ECO:0000256" key="6">
    <source>
        <dbReference type="SAM" id="Phobius"/>
    </source>
</evidence>
<feature type="domain" description="Bicarbonate transporter-like transmembrane" evidence="7">
    <location>
        <begin position="210"/>
        <end position="561"/>
    </location>
</feature>
<dbReference type="InterPro" id="IPR003020">
    <property type="entry name" value="HCO3_transpt_euk"/>
</dbReference>
<feature type="transmembrane region" description="Helical" evidence="6">
    <location>
        <begin position="247"/>
        <end position="267"/>
    </location>
</feature>
<evidence type="ECO:0000256" key="1">
    <source>
        <dbReference type="ARBA" id="ARBA00004141"/>
    </source>
</evidence>
<dbReference type="EMBL" id="HBIQ01074209">
    <property type="protein sequence ID" value="CAE0577887.1"/>
    <property type="molecule type" value="Transcribed_RNA"/>
</dbReference>
<feature type="transmembrane region" description="Helical" evidence="6">
    <location>
        <begin position="214"/>
        <end position="235"/>
    </location>
</feature>
<feature type="transmembrane region" description="Helical" evidence="6">
    <location>
        <begin position="130"/>
        <end position="157"/>
    </location>
</feature>
<feature type="domain" description="Bicarbonate transporter-like transmembrane" evidence="7">
    <location>
        <begin position="19"/>
        <end position="186"/>
    </location>
</feature>
<evidence type="ECO:0000256" key="4">
    <source>
        <dbReference type="ARBA" id="ARBA00023136"/>
    </source>
</evidence>
<name>A0A7S3WU86_9SPIT</name>
<keyword evidence="4 6" id="KW-0472">Membrane</keyword>
<feature type="region of interest" description="Disordered" evidence="5">
    <location>
        <begin position="602"/>
        <end position="638"/>
    </location>
</feature>
<dbReference type="GO" id="GO:0006820">
    <property type="term" value="P:monoatomic anion transport"/>
    <property type="evidence" value="ECO:0007669"/>
    <property type="project" value="InterPro"/>
</dbReference>